<accession>A0ABX8QCG6</accession>
<sequence length="76" mass="8829">MKHEIVAFDKSSEHLVFRIEISNTLSDELAALMEWTEPKDAIYEYELTSEQISRLEKMTGEAFNHPDYIFQLSCSA</sequence>
<proteinExistence type="predicted"/>
<name>A0ABX8QCG6_PSECO</name>
<dbReference type="EMBL" id="CP077080">
    <property type="protein sequence ID" value="QXI52562.1"/>
    <property type="molecule type" value="Genomic_DNA"/>
</dbReference>
<evidence type="ECO:0000313" key="3">
    <source>
        <dbReference type="Proteomes" id="UP000824066"/>
    </source>
</evidence>
<gene>
    <name evidence="2" type="ORF">KSS97_23995</name>
</gene>
<evidence type="ECO:0000313" key="2">
    <source>
        <dbReference type="EMBL" id="QXI52562.1"/>
    </source>
</evidence>
<dbReference type="InterPro" id="IPR056100">
    <property type="entry name" value="DUF7683"/>
</dbReference>
<organism evidence="2 3">
    <name type="scientific">Pseudomonas canavaninivorans</name>
    <dbReference type="NCBI Taxonomy" id="2842348"/>
    <lineage>
        <taxon>Bacteria</taxon>
        <taxon>Pseudomonadati</taxon>
        <taxon>Pseudomonadota</taxon>
        <taxon>Gammaproteobacteria</taxon>
        <taxon>Pseudomonadales</taxon>
        <taxon>Pseudomonadaceae</taxon>
        <taxon>Pseudomonas</taxon>
    </lineage>
</organism>
<keyword evidence="3" id="KW-1185">Reference proteome</keyword>
<dbReference type="Proteomes" id="UP000824066">
    <property type="component" value="Chromosome"/>
</dbReference>
<dbReference type="RefSeq" id="WP_217860292.1">
    <property type="nucleotide sequence ID" value="NZ_CP077080.1"/>
</dbReference>
<protein>
    <recommendedName>
        <fullName evidence="1">DUF7683 domain-containing protein</fullName>
    </recommendedName>
</protein>
<dbReference type="Pfam" id="PF24731">
    <property type="entry name" value="DUF7683"/>
    <property type="match status" value="1"/>
</dbReference>
<evidence type="ECO:0000259" key="1">
    <source>
        <dbReference type="Pfam" id="PF24731"/>
    </source>
</evidence>
<feature type="domain" description="DUF7683" evidence="1">
    <location>
        <begin position="4"/>
        <end position="72"/>
    </location>
</feature>
<reference evidence="2 3" key="1">
    <citation type="journal article" date="2021" name="Microorganisms">
        <title>The Ever-Expanding Pseudomonas Genus: Description of 43 New Species and Partition of the Pseudomonas putida Group.</title>
        <authorList>
            <person name="Girard L."/>
            <person name="Lood C."/>
            <person name="Hofte M."/>
            <person name="Vandamme P."/>
            <person name="Rokni-Zadeh H."/>
            <person name="van Noort V."/>
            <person name="Lavigne R."/>
            <person name="De Mot R."/>
        </authorList>
    </citation>
    <scope>NUCLEOTIDE SEQUENCE [LARGE SCALE GENOMIC DNA]</scope>
    <source>
        <strain evidence="2 3">SWRI17</strain>
    </source>
</reference>